<dbReference type="SUPFAM" id="SSF52540">
    <property type="entry name" value="P-loop containing nucleoside triphosphate hydrolases"/>
    <property type="match status" value="1"/>
</dbReference>
<evidence type="ECO:0000313" key="4">
    <source>
        <dbReference type="EMBL" id="KAK9880968.1"/>
    </source>
</evidence>
<dbReference type="Pfam" id="PF00005">
    <property type="entry name" value="ABC_tran"/>
    <property type="match status" value="1"/>
</dbReference>
<dbReference type="InterPro" id="IPR050173">
    <property type="entry name" value="ABC_transporter_C-like"/>
</dbReference>
<evidence type="ECO:0000256" key="1">
    <source>
        <dbReference type="ARBA" id="ARBA00022741"/>
    </source>
</evidence>
<evidence type="ECO:0000256" key="2">
    <source>
        <dbReference type="ARBA" id="ARBA00022840"/>
    </source>
</evidence>
<proteinExistence type="predicted"/>
<gene>
    <name evidence="4" type="ORF">WA026_014319</name>
</gene>
<dbReference type="AlphaFoldDB" id="A0AAW1UKE0"/>
<dbReference type="Gene3D" id="3.40.50.300">
    <property type="entry name" value="P-loop containing nucleotide triphosphate hydrolases"/>
    <property type="match status" value="1"/>
</dbReference>
<evidence type="ECO:0000259" key="3">
    <source>
        <dbReference type="Pfam" id="PF00005"/>
    </source>
</evidence>
<dbReference type="EMBL" id="JARQZJ010000067">
    <property type="protein sequence ID" value="KAK9880968.1"/>
    <property type="molecule type" value="Genomic_DNA"/>
</dbReference>
<keyword evidence="2" id="KW-0067">ATP-binding</keyword>
<dbReference type="InterPro" id="IPR027417">
    <property type="entry name" value="P-loop_NTPase"/>
</dbReference>
<dbReference type="PANTHER" id="PTHR24223:SF415">
    <property type="entry name" value="FI20190P1"/>
    <property type="match status" value="1"/>
</dbReference>
<dbReference type="GO" id="GO:0042626">
    <property type="term" value="F:ATPase-coupled transmembrane transporter activity"/>
    <property type="evidence" value="ECO:0007669"/>
    <property type="project" value="TreeGrafter"/>
</dbReference>
<reference evidence="4 5" key="1">
    <citation type="submission" date="2023-03" db="EMBL/GenBank/DDBJ databases">
        <title>Genome insight into feeding habits of ladybird beetles.</title>
        <authorList>
            <person name="Li H.-S."/>
            <person name="Huang Y.-H."/>
            <person name="Pang H."/>
        </authorList>
    </citation>
    <scope>NUCLEOTIDE SEQUENCE [LARGE SCALE GENOMIC DNA]</scope>
    <source>
        <strain evidence="4">SYSU_2023b</strain>
        <tissue evidence="4">Whole body</tissue>
    </source>
</reference>
<protein>
    <recommendedName>
        <fullName evidence="3">ABC transporter domain-containing protein</fullName>
    </recommendedName>
</protein>
<dbReference type="Proteomes" id="UP001431783">
    <property type="component" value="Unassembled WGS sequence"/>
</dbReference>
<feature type="domain" description="ABC transporter" evidence="3">
    <location>
        <begin position="9"/>
        <end position="64"/>
    </location>
</feature>
<dbReference type="FunFam" id="3.40.50.300:FF:003492">
    <property type="entry name" value="AGAP012735-PA"/>
    <property type="match status" value="1"/>
</dbReference>
<dbReference type="GO" id="GO:0016887">
    <property type="term" value="F:ATP hydrolysis activity"/>
    <property type="evidence" value="ECO:0007669"/>
    <property type="project" value="InterPro"/>
</dbReference>
<keyword evidence="1" id="KW-0547">Nucleotide-binding</keyword>
<keyword evidence="5" id="KW-1185">Reference proteome</keyword>
<dbReference type="InterPro" id="IPR003439">
    <property type="entry name" value="ABC_transporter-like_ATP-bd"/>
</dbReference>
<comment type="caution">
    <text evidence="4">The sequence shown here is derived from an EMBL/GenBank/DDBJ whole genome shotgun (WGS) entry which is preliminary data.</text>
</comment>
<dbReference type="GO" id="GO:0005524">
    <property type="term" value="F:ATP binding"/>
    <property type="evidence" value="ECO:0007669"/>
    <property type="project" value="UniProtKB-KW"/>
</dbReference>
<dbReference type="PANTHER" id="PTHR24223">
    <property type="entry name" value="ATP-BINDING CASSETTE SUB-FAMILY C"/>
    <property type="match status" value="1"/>
</dbReference>
<evidence type="ECO:0000313" key="5">
    <source>
        <dbReference type="Proteomes" id="UP001431783"/>
    </source>
</evidence>
<dbReference type="GO" id="GO:0016020">
    <property type="term" value="C:membrane"/>
    <property type="evidence" value="ECO:0007669"/>
    <property type="project" value="TreeGrafter"/>
</dbReference>
<organism evidence="4 5">
    <name type="scientific">Henosepilachna vigintioctopunctata</name>
    <dbReference type="NCBI Taxonomy" id="420089"/>
    <lineage>
        <taxon>Eukaryota</taxon>
        <taxon>Metazoa</taxon>
        <taxon>Ecdysozoa</taxon>
        <taxon>Arthropoda</taxon>
        <taxon>Hexapoda</taxon>
        <taxon>Insecta</taxon>
        <taxon>Pterygota</taxon>
        <taxon>Neoptera</taxon>
        <taxon>Endopterygota</taxon>
        <taxon>Coleoptera</taxon>
        <taxon>Polyphaga</taxon>
        <taxon>Cucujiformia</taxon>
        <taxon>Coccinelloidea</taxon>
        <taxon>Coccinellidae</taxon>
        <taxon>Epilachninae</taxon>
        <taxon>Epilachnini</taxon>
        <taxon>Henosepilachna</taxon>
    </lineage>
</organism>
<accession>A0AAW1UKE0</accession>
<sequence length="139" mass="15548">MGKFDDEVLWKVLTTVDLKDAVESLDMKIEEGGSNFSVGQRQLICIARVLLKNNRILVMDEATANVDPTTDALIQKAIRQNFKHCTVLTVAHRLTTVLDSDKIIVMDAGQIQEYGSPQELLKIPTSFLTRMVSECEVKP</sequence>
<name>A0AAW1UKE0_9CUCU</name>